<comment type="similarity">
    <text evidence="2">Belongs to the UppP family.</text>
</comment>
<evidence type="ECO:0000256" key="6">
    <source>
        <dbReference type="ARBA" id="ARBA00022692"/>
    </source>
</evidence>
<dbReference type="HAMAP" id="MF_01006">
    <property type="entry name" value="Undec_diphosphatase"/>
    <property type="match status" value="1"/>
</dbReference>
<dbReference type="GO" id="GO:0046677">
    <property type="term" value="P:response to antibiotic"/>
    <property type="evidence" value="ECO:0007669"/>
    <property type="project" value="UniProtKB-KW"/>
</dbReference>
<dbReference type="AlphaFoldDB" id="A0A2M7EJX6"/>
<dbReference type="PANTHER" id="PTHR30622">
    <property type="entry name" value="UNDECAPRENYL-DIPHOSPHATASE"/>
    <property type="match status" value="1"/>
</dbReference>
<feature type="non-terminal residue" evidence="15">
    <location>
        <position position="231"/>
    </location>
</feature>
<feature type="transmembrane region" description="Helical" evidence="14">
    <location>
        <begin position="98"/>
        <end position="117"/>
    </location>
</feature>
<feature type="transmembrane region" description="Helical" evidence="14">
    <location>
        <begin position="138"/>
        <end position="166"/>
    </location>
</feature>
<evidence type="ECO:0000313" key="16">
    <source>
        <dbReference type="Proteomes" id="UP000228762"/>
    </source>
</evidence>
<evidence type="ECO:0000256" key="9">
    <source>
        <dbReference type="ARBA" id="ARBA00023136"/>
    </source>
</evidence>
<evidence type="ECO:0000256" key="14">
    <source>
        <dbReference type="SAM" id="Phobius"/>
    </source>
</evidence>
<evidence type="ECO:0000256" key="5">
    <source>
        <dbReference type="ARBA" id="ARBA00022475"/>
    </source>
</evidence>
<comment type="catalytic activity">
    <reaction evidence="13">
        <text>di-trans,octa-cis-undecaprenyl diphosphate + H2O = di-trans,octa-cis-undecaprenyl phosphate + phosphate + H(+)</text>
        <dbReference type="Rhea" id="RHEA:28094"/>
        <dbReference type="ChEBI" id="CHEBI:15377"/>
        <dbReference type="ChEBI" id="CHEBI:15378"/>
        <dbReference type="ChEBI" id="CHEBI:43474"/>
        <dbReference type="ChEBI" id="CHEBI:58405"/>
        <dbReference type="ChEBI" id="CHEBI:60392"/>
        <dbReference type="EC" id="3.6.1.27"/>
    </reaction>
</comment>
<dbReference type="Pfam" id="PF02673">
    <property type="entry name" value="BacA"/>
    <property type="match status" value="1"/>
</dbReference>
<feature type="transmembrane region" description="Helical" evidence="14">
    <location>
        <begin position="172"/>
        <end position="192"/>
    </location>
</feature>
<evidence type="ECO:0000256" key="13">
    <source>
        <dbReference type="ARBA" id="ARBA00047594"/>
    </source>
</evidence>
<keyword evidence="5" id="KW-1003">Cell membrane</keyword>
<reference evidence="16" key="1">
    <citation type="submission" date="2017-09" db="EMBL/GenBank/DDBJ databases">
        <title>Depth-based differentiation of microbial function through sediment-hosted aquifers and enrichment of novel symbionts in the deep terrestrial subsurface.</title>
        <authorList>
            <person name="Probst A.J."/>
            <person name="Ladd B."/>
            <person name="Jarett J.K."/>
            <person name="Geller-Mcgrath D.E."/>
            <person name="Sieber C.M.K."/>
            <person name="Emerson J.B."/>
            <person name="Anantharaman K."/>
            <person name="Thomas B.C."/>
            <person name="Malmstrom R."/>
            <person name="Stieglmeier M."/>
            <person name="Klingl A."/>
            <person name="Woyke T."/>
            <person name="Ryan C.M."/>
            <person name="Banfield J.F."/>
        </authorList>
    </citation>
    <scope>NUCLEOTIDE SEQUENCE [LARGE SCALE GENOMIC DNA]</scope>
</reference>
<comment type="caution">
    <text evidence="15">The sequence shown here is derived from an EMBL/GenBank/DDBJ whole genome shotgun (WGS) entry which is preliminary data.</text>
</comment>
<evidence type="ECO:0000313" key="15">
    <source>
        <dbReference type="EMBL" id="PIV70850.1"/>
    </source>
</evidence>
<proteinExistence type="inferred from homology"/>
<evidence type="ECO:0000256" key="2">
    <source>
        <dbReference type="ARBA" id="ARBA00010621"/>
    </source>
</evidence>
<keyword evidence="10" id="KW-0046">Antibiotic resistance</keyword>
<feature type="transmembrane region" description="Helical" evidence="14">
    <location>
        <begin position="204"/>
        <end position="226"/>
    </location>
</feature>
<evidence type="ECO:0000256" key="10">
    <source>
        <dbReference type="ARBA" id="ARBA00023251"/>
    </source>
</evidence>
<evidence type="ECO:0000256" key="3">
    <source>
        <dbReference type="ARBA" id="ARBA00012374"/>
    </source>
</evidence>
<dbReference type="PANTHER" id="PTHR30622:SF3">
    <property type="entry name" value="UNDECAPRENYL-DIPHOSPHATASE"/>
    <property type="match status" value="1"/>
</dbReference>
<sequence length="231" mass="25735">MTLLHAAVLGIIEGLTEFLPISSTAHMIMVSRLLGLPQTEFLKFFEVVIQVGAIFAVVFLYFKKFFNIELIKQLSCSFIPTAIVGFLLYRIIKTVFFEANVLISFSLITIGVVFIIVERLKRKEHKSIAQMSLQTAVFIGLAQSLAVVPGVSRAGIIILVMMMLGFKRDESAQYSFMLALPTLAAAALLDVVKMRNVKLSLNEIEMVVVGAVVAFVVAYLSMKWFVDYLQK</sequence>
<keyword evidence="8 14" id="KW-1133">Transmembrane helix</keyword>
<feature type="transmembrane region" description="Helical" evidence="14">
    <location>
        <begin position="41"/>
        <end position="62"/>
    </location>
</feature>
<evidence type="ECO:0000256" key="4">
    <source>
        <dbReference type="ARBA" id="ARBA00021581"/>
    </source>
</evidence>
<dbReference type="EMBL" id="PFEV01000142">
    <property type="protein sequence ID" value="PIV70850.1"/>
    <property type="molecule type" value="Genomic_DNA"/>
</dbReference>
<gene>
    <name evidence="15" type="ORF">COW57_03010</name>
</gene>
<evidence type="ECO:0000256" key="12">
    <source>
        <dbReference type="ARBA" id="ARBA00032932"/>
    </source>
</evidence>
<evidence type="ECO:0000256" key="7">
    <source>
        <dbReference type="ARBA" id="ARBA00022801"/>
    </source>
</evidence>
<evidence type="ECO:0000256" key="8">
    <source>
        <dbReference type="ARBA" id="ARBA00022989"/>
    </source>
</evidence>
<keyword evidence="9 14" id="KW-0472">Membrane</keyword>
<accession>A0A2M7EJX6</accession>
<comment type="subcellular location">
    <subcellularLocation>
        <location evidence="1">Cell membrane</location>
        <topology evidence="1">Multi-pass membrane protein</topology>
    </subcellularLocation>
</comment>
<keyword evidence="7" id="KW-0378">Hydrolase</keyword>
<dbReference type="GO" id="GO:0005886">
    <property type="term" value="C:plasma membrane"/>
    <property type="evidence" value="ECO:0007669"/>
    <property type="project" value="UniProtKB-SubCell"/>
</dbReference>
<name>A0A2M7EJX6_9BACT</name>
<organism evidence="15 16">
    <name type="scientific">Candidatus Roizmanbacteria bacterium CG17_big_fil_post_rev_8_21_14_2_50_39_7</name>
    <dbReference type="NCBI Taxonomy" id="1974858"/>
    <lineage>
        <taxon>Bacteria</taxon>
        <taxon>Candidatus Roizmaniibacteriota</taxon>
    </lineage>
</organism>
<dbReference type="EC" id="3.6.1.27" evidence="3"/>
<dbReference type="GO" id="GO:0050380">
    <property type="term" value="F:undecaprenyl-diphosphatase activity"/>
    <property type="evidence" value="ECO:0007669"/>
    <property type="project" value="UniProtKB-EC"/>
</dbReference>
<feature type="transmembrane region" description="Helical" evidence="14">
    <location>
        <begin position="74"/>
        <end position="92"/>
    </location>
</feature>
<dbReference type="Proteomes" id="UP000228762">
    <property type="component" value="Unassembled WGS sequence"/>
</dbReference>
<protein>
    <recommendedName>
        <fullName evidence="4">Undecaprenyl-diphosphatase</fullName>
        <ecNumber evidence="3">3.6.1.27</ecNumber>
    </recommendedName>
    <alternativeName>
        <fullName evidence="12">Bacitracin resistance protein</fullName>
    </alternativeName>
    <alternativeName>
        <fullName evidence="11">Undecaprenyl pyrophosphate phosphatase</fullName>
    </alternativeName>
</protein>
<dbReference type="InterPro" id="IPR003824">
    <property type="entry name" value="UppP"/>
</dbReference>
<keyword evidence="6 14" id="KW-0812">Transmembrane</keyword>
<evidence type="ECO:0000256" key="11">
    <source>
        <dbReference type="ARBA" id="ARBA00032707"/>
    </source>
</evidence>
<evidence type="ECO:0000256" key="1">
    <source>
        <dbReference type="ARBA" id="ARBA00004651"/>
    </source>
</evidence>